<proteinExistence type="predicted"/>
<name>D2RED0_ARCPA</name>
<dbReference type="GO" id="GO:0016853">
    <property type="term" value="F:isomerase activity"/>
    <property type="evidence" value="ECO:0007669"/>
    <property type="project" value="UniProtKB-KW"/>
</dbReference>
<protein>
    <submittedName>
        <fullName evidence="2">Xylose isomerase domain protein TIM barrel</fullName>
    </submittedName>
</protein>
<sequence length="252" mass="29436">MLGMQPAIDQKPREAFEFAKEHGFDHIEILMDHPLYSIENLNPAEVLEMKECYDLEILLHAPATSTNFLSISDMMRKASYEELCRTIRFAEKCDAKLITFHIGWNPGFITAKGFVFPKELYRDHNYRVLTNEMYEFLKKIDAEFLALENTIPLDDNLSLAIEFLIENTDVSLTFDIGHYFCKGGHDVFLKHFERVRNVHLHDNDLKNDLHLALGEGKVDLSIIPKNYKGYMTIECRDVEAIIKSKEFIERWR</sequence>
<evidence type="ECO:0000259" key="1">
    <source>
        <dbReference type="Pfam" id="PF01261"/>
    </source>
</evidence>
<dbReference type="GeneID" id="8740114"/>
<dbReference type="RefSeq" id="WP_012940810.1">
    <property type="nucleotide sequence ID" value="NC_013741.1"/>
</dbReference>
<evidence type="ECO:0000313" key="2">
    <source>
        <dbReference type="EMBL" id="ADB58474.1"/>
    </source>
</evidence>
<dbReference type="Gene3D" id="3.20.20.150">
    <property type="entry name" value="Divalent-metal-dependent TIM barrel enzymes"/>
    <property type="match status" value="1"/>
</dbReference>
<dbReference type="InterPro" id="IPR036237">
    <property type="entry name" value="Xyl_isomerase-like_sf"/>
</dbReference>
<dbReference type="Pfam" id="PF01261">
    <property type="entry name" value="AP_endonuc_2"/>
    <property type="match status" value="1"/>
</dbReference>
<dbReference type="PANTHER" id="PTHR12110:SF21">
    <property type="entry name" value="XYLOSE ISOMERASE-LIKE TIM BARREL DOMAIN-CONTAINING PROTEIN"/>
    <property type="match status" value="1"/>
</dbReference>
<dbReference type="eggNOG" id="arCOG01895">
    <property type="taxonomic scope" value="Archaea"/>
</dbReference>
<evidence type="ECO:0000313" key="3">
    <source>
        <dbReference type="Proteomes" id="UP000001901"/>
    </source>
</evidence>
<dbReference type="EMBL" id="CP001857">
    <property type="protein sequence ID" value="ADB58474.1"/>
    <property type="molecule type" value="Genomic_DNA"/>
</dbReference>
<gene>
    <name evidence="2" type="ordered locus">Arcpr_1426</name>
</gene>
<dbReference type="Proteomes" id="UP000001901">
    <property type="component" value="Chromosome"/>
</dbReference>
<dbReference type="HOGENOM" id="CLU_050006_7_2_2"/>
<dbReference type="InterPro" id="IPR013022">
    <property type="entry name" value="Xyl_isomerase-like_TIM-brl"/>
</dbReference>
<keyword evidence="2" id="KW-0413">Isomerase</keyword>
<organism evidence="2 3">
    <name type="scientific">Archaeoglobus profundus (strain DSM 5631 / JCM 9629 / NBRC 100127 / Av18)</name>
    <dbReference type="NCBI Taxonomy" id="572546"/>
    <lineage>
        <taxon>Archaea</taxon>
        <taxon>Methanobacteriati</taxon>
        <taxon>Methanobacteriota</taxon>
        <taxon>Archaeoglobi</taxon>
        <taxon>Archaeoglobales</taxon>
        <taxon>Archaeoglobaceae</taxon>
        <taxon>Archaeoglobus</taxon>
    </lineage>
</organism>
<feature type="domain" description="Xylose isomerase-like TIM barrel" evidence="1">
    <location>
        <begin position="16"/>
        <end position="248"/>
    </location>
</feature>
<reference evidence="2 3" key="1">
    <citation type="journal article" date="2010" name="Stand. Genomic Sci.">
        <title>Complete genome sequence of Archaeoglobus profundus type strain (AV18).</title>
        <authorList>
            <person name="von Jan M."/>
            <person name="Lapidus A."/>
            <person name="Del Rio T.G."/>
            <person name="Copeland A."/>
            <person name="Tice H."/>
            <person name="Cheng J.F."/>
            <person name="Lucas S."/>
            <person name="Chen F."/>
            <person name="Nolan M."/>
            <person name="Goodwin L."/>
            <person name="Han C."/>
            <person name="Pitluck S."/>
            <person name="Liolios K."/>
            <person name="Ivanova N."/>
            <person name="Mavromatis K."/>
            <person name="Ovchinnikova G."/>
            <person name="Chertkov O."/>
            <person name="Pati A."/>
            <person name="Chen A."/>
            <person name="Palaniappan K."/>
            <person name="Land M."/>
            <person name="Hauser L."/>
            <person name="Chang Y.J."/>
            <person name="Jeffries C.D."/>
            <person name="Saunders E."/>
            <person name="Brettin T."/>
            <person name="Detter J.C."/>
            <person name="Chain P."/>
            <person name="Eichinger K."/>
            <person name="Huber H."/>
            <person name="Spring S."/>
            <person name="Rohde M."/>
            <person name="Goker M."/>
            <person name="Wirth R."/>
            <person name="Woyke T."/>
            <person name="Bristow J."/>
            <person name="Eisen J.A."/>
            <person name="Markowitz V."/>
            <person name="Hugenholtz P."/>
            <person name="Kyrpides N.C."/>
            <person name="Klenk H.P."/>
        </authorList>
    </citation>
    <scope>NUCLEOTIDE SEQUENCE [LARGE SCALE GENOMIC DNA]</scope>
    <source>
        <strain evidence="3">DSM 5631 / JCM 9629 / NBRC 100127 / Av18</strain>
    </source>
</reference>
<dbReference type="PaxDb" id="572546-Arcpr_1426"/>
<keyword evidence="3" id="KW-1185">Reference proteome</keyword>
<dbReference type="KEGG" id="apo:Arcpr_1426"/>
<dbReference type="InterPro" id="IPR050312">
    <property type="entry name" value="IolE/XylAMocC-like"/>
</dbReference>
<dbReference type="SUPFAM" id="SSF51658">
    <property type="entry name" value="Xylose isomerase-like"/>
    <property type="match status" value="1"/>
</dbReference>
<accession>D2RED0</accession>
<dbReference type="PANTHER" id="PTHR12110">
    <property type="entry name" value="HYDROXYPYRUVATE ISOMERASE"/>
    <property type="match status" value="1"/>
</dbReference>
<dbReference type="AlphaFoldDB" id="D2RED0"/>
<dbReference type="STRING" id="572546.Arcpr_1426"/>